<accession>A0ABQ3UHG4</accession>
<evidence type="ECO:0000313" key="1">
    <source>
        <dbReference type="EMBL" id="GHO52025.1"/>
    </source>
</evidence>
<keyword evidence="2" id="KW-1185">Reference proteome</keyword>
<name>A0ABQ3UHG4_9CHLR</name>
<gene>
    <name evidence="1" type="ORF">KSB_05000</name>
</gene>
<reference evidence="1 2" key="1">
    <citation type="journal article" date="2021" name="Int. J. Syst. Evol. Microbiol.">
        <title>Reticulibacter mediterranei gen. nov., sp. nov., within the new family Reticulibacteraceae fam. nov., and Ktedonospora formicarum gen. nov., sp. nov., Ktedonobacter robiniae sp. nov., Dictyobacter formicarum sp. nov. and Dictyobacter arantiisoli sp. nov., belonging to the class Ktedonobacteria.</title>
        <authorList>
            <person name="Yabe S."/>
            <person name="Zheng Y."/>
            <person name="Wang C.M."/>
            <person name="Sakai Y."/>
            <person name="Abe K."/>
            <person name="Yokota A."/>
            <person name="Donadio S."/>
            <person name="Cavaletti L."/>
            <person name="Monciardini P."/>
        </authorList>
    </citation>
    <scope>NUCLEOTIDE SEQUENCE [LARGE SCALE GENOMIC DNA]</scope>
    <source>
        <strain evidence="1 2">SOSP1-30</strain>
    </source>
</reference>
<dbReference type="EMBL" id="BNJG01000001">
    <property type="protein sequence ID" value="GHO52025.1"/>
    <property type="molecule type" value="Genomic_DNA"/>
</dbReference>
<dbReference type="Proteomes" id="UP000654345">
    <property type="component" value="Unassembled WGS sequence"/>
</dbReference>
<organism evidence="1 2">
    <name type="scientific">Ktedonobacter robiniae</name>
    <dbReference type="NCBI Taxonomy" id="2778365"/>
    <lineage>
        <taxon>Bacteria</taxon>
        <taxon>Bacillati</taxon>
        <taxon>Chloroflexota</taxon>
        <taxon>Ktedonobacteria</taxon>
        <taxon>Ktedonobacterales</taxon>
        <taxon>Ktedonobacteraceae</taxon>
        <taxon>Ktedonobacter</taxon>
    </lineage>
</organism>
<proteinExistence type="predicted"/>
<protein>
    <recommendedName>
        <fullName evidence="3">DUF4177 domain-containing protein</fullName>
    </recommendedName>
</protein>
<comment type="caution">
    <text evidence="1">The sequence shown here is derived from an EMBL/GenBank/DDBJ whole genome shotgun (WGS) entry which is preliminary data.</text>
</comment>
<dbReference type="RefSeq" id="WP_201368973.1">
    <property type="nucleotide sequence ID" value="NZ_BNJG01000001.1"/>
</dbReference>
<sequence>MQQVKTYTSNFFKGEAREQFSKDLKKMAKAGWHVHTVTDKGMGTGQDHTGCLQVLYERDSNHREHVD</sequence>
<evidence type="ECO:0000313" key="2">
    <source>
        <dbReference type="Proteomes" id="UP000654345"/>
    </source>
</evidence>
<evidence type="ECO:0008006" key="3">
    <source>
        <dbReference type="Google" id="ProtNLM"/>
    </source>
</evidence>